<dbReference type="InterPro" id="IPR012337">
    <property type="entry name" value="RNaseH-like_sf"/>
</dbReference>
<evidence type="ECO:0000313" key="3">
    <source>
        <dbReference type="EMBL" id="JAT69264.1"/>
    </source>
</evidence>
<evidence type="ECO:0000313" key="5">
    <source>
        <dbReference type="EMBL" id="JAT76862.1"/>
    </source>
</evidence>
<gene>
    <name evidence="2" type="ORF">g.49213</name>
    <name evidence="5" type="ORF">g.49227</name>
    <name evidence="3" type="ORF">g.49270</name>
    <name evidence="6" type="ORF">g.49291</name>
    <name evidence="4" type="ORF">g.49335</name>
</gene>
<dbReference type="InterPro" id="IPR036397">
    <property type="entry name" value="RNaseH_sf"/>
</dbReference>
<dbReference type="InterPro" id="IPR002782">
    <property type="entry name" value="Mut7-C_RNAse_dom"/>
</dbReference>
<dbReference type="EMBL" id="GDKF01009614">
    <property type="protein sequence ID" value="JAT69008.1"/>
    <property type="molecule type" value="Transcribed_RNA"/>
</dbReference>
<dbReference type="GO" id="GO:0003676">
    <property type="term" value="F:nucleic acid binding"/>
    <property type="evidence" value="ECO:0007669"/>
    <property type="project" value="InterPro"/>
</dbReference>
<dbReference type="PANTHER" id="PTHR47765">
    <property type="entry name" value="3'-5' EXONUCLEASE DOMAIN-CONTAINING PROTEIN"/>
    <property type="match status" value="1"/>
</dbReference>
<dbReference type="InterPro" id="IPR002562">
    <property type="entry name" value="3'-5'_exonuclease_dom"/>
</dbReference>
<dbReference type="EMBL" id="GDKF01000582">
    <property type="protein sequence ID" value="JAT78040.1"/>
    <property type="molecule type" value="Transcribed_RNA"/>
</dbReference>
<organism evidence="2">
    <name type="scientific">Auxenochlorella protothecoides</name>
    <name type="common">Green microalga</name>
    <name type="synonym">Chlorella protothecoides</name>
    <dbReference type="NCBI Taxonomy" id="3075"/>
    <lineage>
        <taxon>Eukaryota</taxon>
        <taxon>Viridiplantae</taxon>
        <taxon>Chlorophyta</taxon>
        <taxon>core chlorophytes</taxon>
        <taxon>Trebouxiophyceae</taxon>
        <taxon>Chlorellales</taxon>
        <taxon>Chlorellaceae</taxon>
        <taxon>Auxenochlorella</taxon>
    </lineage>
</organism>
<evidence type="ECO:0000259" key="1">
    <source>
        <dbReference type="SMART" id="SM00474"/>
    </source>
</evidence>
<sequence>MGDGAVHAACASPIEGSGFWVCPAPFSPTLVTENETLETIRPVVLNSEVVALDAEWEPGSKFPRATLVQLAAWSHDVGLYVILLDTLSLPIASVRSMIQEMLDNPRSIVVGYGLRTDLQSIGIHRSPQSLAHAVDLNRLQNTLANRMPYHLRPAGAGLGALIEAHLGQSLDKSQQCSRWGDRPLSDAQLHYAALDSVCLLGVLQSLIVHTESSKVRDSPGTDSPALEPANADESCWPHFRREALWQVALTWPAYCWDSAKQIRKRDARRRHTTEVVTLAPIAFLPREVPPKFVCDVMLHGLARQLRLIGVDAEAMDTVAAGQRHVTFRRMVGMAEDQGRWVLTRDIGFINSRYTDLVYWVRADDRKLQAEEVIQAFKLDLARQSLLSRCAKCNGSFLPDPVGPADVESLQVPEGVLLRQKEFWVCAKCRSVYWKGSQYEAAISRLTQMTTRLSLNSC</sequence>
<dbReference type="SMART" id="SM00474">
    <property type="entry name" value="35EXOc"/>
    <property type="match status" value="1"/>
</dbReference>
<dbReference type="Pfam" id="PF01927">
    <property type="entry name" value="Mut7-C"/>
    <property type="match status" value="1"/>
</dbReference>
<reference evidence="2" key="1">
    <citation type="submission" date="2015-08" db="EMBL/GenBank/DDBJ databases">
        <authorList>
            <person name="Babu N.S."/>
            <person name="Beckwith C.J."/>
            <person name="Beseler K.G."/>
            <person name="Brison A."/>
            <person name="Carone J.V."/>
            <person name="Caskin T.P."/>
            <person name="Diamond M."/>
            <person name="Durham M.E."/>
            <person name="Foxe J.M."/>
            <person name="Go M."/>
            <person name="Henderson B.A."/>
            <person name="Jones I.B."/>
            <person name="McGettigan J.A."/>
            <person name="Micheletti S.J."/>
            <person name="Nasrallah M.E."/>
            <person name="Ortiz D."/>
            <person name="Piller C.R."/>
            <person name="Privatt S.R."/>
            <person name="Schneider S.L."/>
            <person name="Sharp S."/>
            <person name="Smith T.C."/>
            <person name="Stanton J.D."/>
            <person name="Ullery H.E."/>
            <person name="Wilson R.J."/>
            <person name="Serrano M.G."/>
            <person name="Buck G."/>
            <person name="Lee V."/>
            <person name="Wang Y."/>
            <person name="Carvalho R."/>
            <person name="Voegtly L."/>
            <person name="Shi R."/>
            <person name="Duckworth R."/>
            <person name="Johnson A."/>
            <person name="Loviza R."/>
            <person name="Walstead R."/>
            <person name="Shah Z."/>
            <person name="Kiflezghi M."/>
            <person name="Wade K."/>
            <person name="Ball S.L."/>
            <person name="Bradley K.W."/>
            <person name="Asai D.J."/>
            <person name="Bowman C.A."/>
            <person name="Russell D.A."/>
            <person name="Pope W.H."/>
            <person name="Jacobs-Sera D."/>
            <person name="Hendrix R.W."/>
            <person name="Hatfull G.F."/>
        </authorList>
    </citation>
    <scope>NUCLEOTIDE SEQUENCE</scope>
</reference>
<dbReference type="GO" id="GO:0008408">
    <property type="term" value="F:3'-5' exonuclease activity"/>
    <property type="evidence" value="ECO:0007669"/>
    <property type="project" value="InterPro"/>
</dbReference>
<evidence type="ECO:0000313" key="2">
    <source>
        <dbReference type="EMBL" id="JAT69008.1"/>
    </source>
</evidence>
<evidence type="ECO:0000313" key="6">
    <source>
        <dbReference type="EMBL" id="JAT78040.1"/>
    </source>
</evidence>
<feature type="domain" description="3'-5' exonuclease" evidence="1">
    <location>
        <begin position="28"/>
        <end position="211"/>
    </location>
</feature>
<dbReference type="InterPro" id="IPR052408">
    <property type="entry name" value="Exonuclease_MUT-7-like"/>
</dbReference>
<dbReference type="Pfam" id="PF01612">
    <property type="entry name" value="DNA_pol_A_exo1"/>
    <property type="match status" value="1"/>
</dbReference>
<proteinExistence type="predicted"/>
<dbReference type="GO" id="GO:0006139">
    <property type="term" value="P:nucleobase-containing compound metabolic process"/>
    <property type="evidence" value="ECO:0007669"/>
    <property type="project" value="InterPro"/>
</dbReference>
<dbReference type="SUPFAM" id="SSF53098">
    <property type="entry name" value="Ribonuclease H-like"/>
    <property type="match status" value="1"/>
</dbReference>
<dbReference type="EMBL" id="GDKF01001760">
    <property type="protein sequence ID" value="JAT76862.1"/>
    <property type="molecule type" value="Transcribed_RNA"/>
</dbReference>
<dbReference type="EMBL" id="GDKF01009358">
    <property type="protein sequence ID" value="JAT69264.1"/>
    <property type="molecule type" value="Transcribed_RNA"/>
</dbReference>
<protein>
    <recommendedName>
        <fullName evidence="1">3'-5' exonuclease domain-containing protein</fullName>
    </recommendedName>
</protein>
<dbReference type="EMBL" id="GDKF01002087">
    <property type="protein sequence ID" value="JAT76535.1"/>
    <property type="molecule type" value="Transcribed_RNA"/>
</dbReference>
<dbReference type="PANTHER" id="PTHR47765:SF2">
    <property type="entry name" value="EXONUCLEASE MUT-7 HOMOLOG"/>
    <property type="match status" value="1"/>
</dbReference>
<dbReference type="AlphaFoldDB" id="A0A1D1ZQ23"/>
<dbReference type="Gene3D" id="3.30.420.10">
    <property type="entry name" value="Ribonuclease H-like superfamily/Ribonuclease H"/>
    <property type="match status" value="1"/>
</dbReference>
<name>A0A1D1ZQ23_AUXPR</name>
<accession>A0A1D1ZQ23</accession>
<evidence type="ECO:0000313" key="4">
    <source>
        <dbReference type="EMBL" id="JAT76535.1"/>
    </source>
</evidence>